<dbReference type="Pfam" id="PF03185">
    <property type="entry name" value="CaKB"/>
    <property type="match status" value="1"/>
</dbReference>
<reference evidence="10" key="2">
    <citation type="submission" date="2025-09" db="UniProtKB">
        <authorList>
            <consortium name="Ensembl"/>
        </authorList>
    </citation>
    <scope>IDENTIFICATION</scope>
</reference>
<keyword evidence="2" id="KW-0813">Transport</keyword>
<evidence type="ECO:0000256" key="2">
    <source>
        <dbReference type="ARBA" id="ARBA00022448"/>
    </source>
</evidence>
<keyword evidence="5" id="KW-0406">Ion transport</keyword>
<dbReference type="PANTHER" id="PTHR10258:SF4">
    <property type="entry name" value="CALCIUM-ACTIVATED POTASSIUM CHANNEL SUBUNIT BETA-3"/>
    <property type="match status" value="1"/>
</dbReference>
<evidence type="ECO:0000256" key="3">
    <source>
        <dbReference type="ARBA" id="ARBA00022692"/>
    </source>
</evidence>
<sequence>SCGARTQVLVSSVGEDRAILLGFAMIAFSALMFFVVGLTASLNLLCRLSSSGWDDGKASCVLQKSEILEEWVDCRGVSTVPCLKATVTVYFNGSSEEAVLHFDDESCFYMPKCQMDRKALQEQVQKVSNSLDSRLRRNTTCFTDQTRHPNHVILDRKYTLKRVLSALLWPCLLLGGGALLVGLVKLTQYLARLSAEVSQRLSRSVTLVEFL</sequence>
<comment type="subcellular location">
    <subcellularLocation>
        <location evidence="1">Membrane</location>
        <topology evidence="1">Multi-pass membrane protein</topology>
    </subcellularLocation>
</comment>
<keyword evidence="7" id="KW-0325">Glycoprotein</keyword>
<organism evidence="10 11">
    <name type="scientific">Amphilophus citrinellus</name>
    <name type="common">Midas cichlid</name>
    <name type="synonym">Cichlasoma citrinellum</name>
    <dbReference type="NCBI Taxonomy" id="61819"/>
    <lineage>
        <taxon>Eukaryota</taxon>
        <taxon>Metazoa</taxon>
        <taxon>Chordata</taxon>
        <taxon>Craniata</taxon>
        <taxon>Vertebrata</taxon>
        <taxon>Euteleostomi</taxon>
        <taxon>Actinopterygii</taxon>
        <taxon>Neopterygii</taxon>
        <taxon>Teleostei</taxon>
        <taxon>Neoteleostei</taxon>
        <taxon>Acanthomorphata</taxon>
        <taxon>Ovalentaria</taxon>
        <taxon>Cichlomorphae</taxon>
        <taxon>Cichliformes</taxon>
        <taxon>Cichlidae</taxon>
        <taxon>New World cichlids</taxon>
        <taxon>Cichlasomatinae</taxon>
        <taxon>Heroini</taxon>
        <taxon>Amphilophus</taxon>
    </lineage>
</organism>
<dbReference type="Proteomes" id="UP000261340">
    <property type="component" value="Unplaced"/>
</dbReference>
<dbReference type="GeneTree" id="ENSGT00950000183039"/>
<feature type="transmembrane region" description="Helical" evidence="9">
    <location>
        <begin position="163"/>
        <end position="184"/>
    </location>
</feature>
<reference evidence="10" key="1">
    <citation type="submission" date="2025-08" db="UniProtKB">
        <authorList>
            <consortium name="Ensembl"/>
        </authorList>
    </citation>
    <scope>IDENTIFICATION</scope>
</reference>
<evidence type="ECO:0000256" key="8">
    <source>
        <dbReference type="ARBA" id="ARBA00023303"/>
    </source>
</evidence>
<evidence type="ECO:0000256" key="1">
    <source>
        <dbReference type="ARBA" id="ARBA00004141"/>
    </source>
</evidence>
<evidence type="ECO:0000313" key="10">
    <source>
        <dbReference type="Ensembl" id="ENSACIP00000001446.1"/>
    </source>
</evidence>
<dbReference type="OMA" id="CEKYSAA"/>
<dbReference type="Ensembl" id="ENSACIT00000001505.1">
    <property type="protein sequence ID" value="ENSACIP00000001446.1"/>
    <property type="gene ID" value="ENSACIG00000001196.1"/>
</dbReference>
<keyword evidence="11" id="KW-1185">Reference proteome</keyword>
<dbReference type="InterPro" id="IPR003930">
    <property type="entry name" value="K_chnl_Ca-activ_BK_bsu"/>
</dbReference>
<dbReference type="GO" id="GO:0015459">
    <property type="term" value="F:potassium channel regulator activity"/>
    <property type="evidence" value="ECO:0007669"/>
    <property type="project" value="TreeGrafter"/>
</dbReference>
<evidence type="ECO:0000256" key="6">
    <source>
        <dbReference type="ARBA" id="ARBA00023136"/>
    </source>
</evidence>
<dbReference type="GO" id="GO:0015269">
    <property type="term" value="F:calcium-activated potassium channel activity"/>
    <property type="evidence" value="ECO:0007669"/>
    <property type="project" value="InterPro"/>
</dbReference>
<keyword evidence="8" id="KW-0407">Ion channel</keyword>
<dbReference type="PANTHER" id="PTHR10258">
    <property type="entry name" value="CALCIUM-ACTIVATED POTASSIUM CHANNEL SUBUNIT BETA"/>
    <property type="match status" value="1"/>
</dbReference>
<protein>
    <submittedName>
        <fullName evidence="10">Potassium calcium-activated channel subfamily M regulatory beta subunit 3</fullName>
    </submittedName>
</protein>
<evidence type="ECO:0000256" key="7">
    <source>
        <dbReference type="ARBA" id="ARBA00023180"/>
    </source>
</evidence>
<dbReference type="GO" id="GO:0005513">
    <property type="term" value="P:detection of calcium ion"/>
    <property type="evidence" value="ECO:0007669"/>
    <property type="project" value="TreeGrafter"/>
</dbReference>
<keyword evidence="4 9" id="KW-1133">Transmembrane helix</keyword>
<proteinExistence type="predicted"/>
<feature type="transmembrane region" description="Helical" evidence="9">
    <location>
        <begin position="18"/>
        <end position="45"/>
    </location>
</feature>
<evidence type="ECO:0000256" key="5">
    <source>
        <dbReference type="ARBA" id="ARBA00023065"/>
    </source>
</evidence>
<evidence type="ECO:0000256" key="4">
    <source>
        <dbReference type="ARBA" id="ARBA00022989"/>
    </source>
</evidence>
<accession>A0A3Q0QW14</accession>
<keyword evidence="3 9" id="KW-0812">Transmembrane</keyword>
<dbReference type="AlphaFoldDB" id="A0A3Q0QW14"/>
<dbReference type="GO" id="GO:0008076">
    <property type="term" value="C:voltage-gated potassium channel complex"/>
    <property type="evidence" value="ECO:0007669"/>
    <property type="project" value="TreeGrafter"/>
</dbReference>
<keyword evidence="6 9" id="KW-0472">Membrane</keyword>
<evidence type="ECO:0000313" key="11">
    <source>
        <dbReference type="Proteomes" id="UP000261340"/>
    </source>
</evidence>
<evidence type="ECO:0000256" key="9">
    <source>
        <dbReference type="SAM" id="Phobius"/>
    </source>
</evidence>
<name>A0A3Q0QW14_AMPCI</name>